<evidence type="ECO:0000256" key="3">
    <source>
        <dbReference type="ARBA" id="ARBA00022679"/>
    </source>
</evidence>
<evidence type="ECO:0000256" key="5">
    <source>
        <dbReference type="ARBA" id="ARBA00022747"/>
    </source>
</evidence>
<dbReference type="SUPFAM" id="SSF53335">
    <property type="entry name" value="S-adenosyl-L-methionine-dependent methyltransferases"/>
    <property type="match status" value="1"/>
</dbReference>
<evidence type="ECO:0000256" key="2">
    <source>
        <dbReference type="ARBA" id="ARBA00022603"/>
    </source>
</evidence>
<organism evidence="8 9">
    <name type="scientific">Flavobacterium hungaricum</name>
    <dbReference type="NCBI Taxonomy" id="2082725"/>
    <lineage>
        <taxon>Bacteria</taxon>
        <taxon>Pseudomonadati</taxon>
        <taxon>Bacteroidota</taxon>
        <taxon>Flavobacteriia</taxon>
        <taxon>Flavobacteriales</taxon>
        <taxon>Flavobacteriaceae</taxon>
        <taxon>Flavobacterium</taxon>
    </lineage>
</organism>
<dbReference type="InterPro" id="IPR001525">
    <property type="entry name" value="C5_MeTfrase"/>
</dbReference>
<dbReference type="GO" id="GO:0008168">
    <property type="term" value="F:methyltransferase activity"/>
    <property type="evidence" value="ECO:0007669"/>
    <property type="project" value="UniProtKB-KW"/>
</dbReference>
<keyword evidence="2 7" id="KW-0489">Methyltransferase</keyword>
<dbReference type="Gene3D" id="3.40.50.150">
    <property type="entry name" value="Vaccinia Virus protein VP39"/>
    <property type="match status" value="1"/>
</dbReference>
<sequence length="474" mass="54952">MFINYVKRTYKRDELLIFWIDTFCGAGGTSTGIHFSNITNMFVAACVNHDQVAIDSHAANHPHTLHFTEDIRDFKVVFKLKMFVEELRKFFPECLINFWASLECINFSRAKGGLPRDADSRSLAEHMEMYLEALKPDYFYVENVREFMSWGPLDENGKPVSKTAGTDYVRWVDEIKSLGFNYDKRILNAADFGSYQSRERLFIQFSRIGLPISWPDQTHSKKPDKNSLFPLQKRKPVRDILDLKDKGNCIFAKVKSDKTYKRILEGAKKEINKEVHFLTSYYGNGGSHSIGDSCNTLTTKDRFALHYMQYDYSKLTTSSVDSSANTVTTTPKHNLMCLDWLMDTQFGRTAKSLDESCFTVIARLDKKPIYLLQTERGYPKDFIKESDSEIVKELKEFMILNGIQKIYIRMLKIAELKKIQGFPENYILTGNQTQQKKHIGNAVDVWQAKAIIRENYNSILRKRIKSKSKVMQYE</sequence>
<dbReference type="InterPro" id="IPR050390">
    <property type="entry name" value="C5-Methyltransferase"/>
</dbReference>
<dbReference type="Pfam" id="PF00145">
    <property type="entry name" value="DNA_methylase"/>
    <property type="match status" value="1"/>
</dbReference>
<reference evidence="8 9" key="1">
    <citation type="submission" date="2018-07" db="EMBL/GenBank/DDBJ databases">
        <title>Genome assembly of strain KB82.</title>
        <authorList>
            <person name="Kukolya J."/>
            <person name="Horvath B."/>
            <person name="Nagy I."/>
            <person name="Toth A."/>
        </authorList>
    </citation>
    <scope>NUCLEOTIDE SEQUENCE [LARGE SCALE GENOMIC DNA]</scope>
    <source>
        <strain evidence="8 9">Kb82</strain>
    </source>
</reference>
<dbReference type="EMBL" id="PRDM01000006">
    <property type="protein sequence ID" value="MBE8727959.1"/>
    <property type="molecule type" value="Genomic_DNA"/>
</dbReference>
<evidence type="ECO:0000256" key="4">
    <source>
        <dbReference type="ARBA" id="ARBA00022691"/>
    </source>
</evidence>
<evidence type="ECO:0000256" key="7">
    <source>
        <dbReference type="PROSITE-ProRule" id="PRU01016"/>
    </source>
</evidence>
<keyword evidence="5" id="KW-0680">Restriction system</keyword>
<dbReference type="GO" id="GO:0032259">
    <property type="term" value="P:methylation"/>
    <property type="evidence" value="ECO:0007669"/>
    <property type="project" value="UniProtKB-KW"/>
</dbReference>
<dbReference type="PROSITE" id="PS51679">
    <property type="entry name" value="SAM_MT_C5"/>
    <property type="match status" value="1"/>
</dbReference>
<keyword evidence="4 7" id="KW-0949">S-adenosyl-L-methionine</keyword>
<dbReference type="EC" id="2.1.1.37" evidence="1"/>
<keyword evidence="3 7" id="KW-0808">Transferase</keyword>
<comment type="caution">
    <text evidence="8">The sequence shown here is derived from an EMBL/GenBank/DDBJ whole genome shotgun (WGS) entry which is preliminary data.</text>
</comment>
<dbReference type="InterPro" id="IPR029063">
    <property type="entry name" value="SAM-dependent_MTases_sf"/>
</dbReference>
<dbReference type="PANTHER" id="PTHR10629">
    <property type="entry name" value="CYTOSINE-SPECIFIC METHYLTRANSFERASE"/>
    <property type="match status" value="1"/>
</dbReference>
<keyword evidence="9" id="KW-1185">Reference proteome</keyword>
<gene>
    <name evidence="8" type="ORF">C4F50_23835</name>
</gene>
<evidence type="ECO:0000313" key="8">
    <source>
        <dbReference type="EMBL" id="MBE8727959.1"/>
    </source>
</evidence>
<evidence type="ECO:0000313" key="9">
    <source>
        <dbReference type="Proteomes" id="UP000640614"/>
    </source>
</evidence>
<proteinExistence type="inferred from homology"/>
<protein>
    <recommendedName>
        <fullName evidence="1">DNA (cytosine-5-)-methyltransferase</fullName>
        <ecNumber evidence="1">2.1.1.37</ecNumber>
    </recommendedName>
</protein>
<dbReference type="Proteomes" id="UP000640614">
    <property type="component" value="Unassembled WGS sequence"/>
</dbReference>
<dbReference type="PRINTS" id="PR00105">
    <property type="entry name" value="C5METTRFRASE"/>
</dbReference>
<comment type="catalytic activity">
    <reaction evidence="6">
        <text>a 2'-deoxycytidine in DNA + S-adenosyl-L-methionine = a 5-methyl-2'-deoxycytidine in DNA + S-adenosyl-L-homocysteine + H(+)</text>
        <dbReference type="Rhea" id="RHEA:13681"/>
        <dbReference type="Rhea" id="RHEA-COMP:11369"/>
        <dbReference type="Rhea" id="RHEA-COMP:11370"/>
        <dbReference type="ChEBI" id="CHEBI:15378"/>
        <dbReference type="ChEBI" id="CHEBI:57856"/>
        <dbReference type="ChEBI" id="CHEBI:59789"/>
        <dbReference type="ChEBI" id="CHEBI:85452"/>
        <dbReference type="ChEBI" id="CHEBI:85454"/>
        <dbReference type="EC" id="2.1.1.37"/>
    </reaction>
</comment>
<name>A0ABR9TT32_9FLAO</name>
<dbReference type="PANTHER" id="PTHR10629:SF52">
    <property type="entry name" value="DNA (CYTOSINE-5)-METHYLTRANSFERASE 1"/>
    <property type="match status" value="1"/>
</dbReference>
<evidence type="ECO:0000256" key="6">
    <source>
        <dbReference type="ARBA" id="ARBA00047422"/>
    </source>
</evidence>
<dbReference type="Gene3D" id="3.90.120.10">
    <property type="entry name" value="DNA Methylase, subunit A, domain 2"/>
    <property type="match status" value="1"/>
</dbReference>
<comment type="similarity">
    <text evidence="7">Belongs to the class I-like SAM-binding methyltransferase superfamily. C5-methyltransferase family.</text>
</comment>
<feature type="active site" evidence="7">
    <location>
        <position position="104"/>
    </location>
</feature>
<accession>A0ABR9TT32</accession>
<evidence type="ECO:0000256" key="1">
    <source>
        <dbReference type="ARBA" id="ARBA00011975"/>
    </source>
</evidence>